<keyword evidence="1" id="KW-0694">RNA-binding</keyword>
<evidence type="ECO:0000313" key="4">
    <source>
        <dbReference type="EMBL" id="MBD5781102.1"/>
    </source>
</evidence>
<dbReference type="InterPro" id="IPR002942">
    <property type="entry name" value="S4_RNA-bd"/>
</dbReference>
<evidence type="ECO:0000259" key="3">
    <source>
        <dbReference type="SMART" id="SM00363"/>
    </source>
</evidence>
<protein>
    <submittedName>
        <fullName evidence="4">RNA-binding S4 domain-containing protein</fullName>
    </submittedName>
</protein>
<evidence type="ECO:0000313" key="5">
    <source>
        <dbReference type="Proteomes" id="UP000622317"/>
    </source>
</evidence>
<dbReference type="GO" id="GO:0043023">
    <property type="term" value="F:ribosomal large subunit binding"/>
    <property type="evidence" value="ECO:0007669"/>
    <property type="project" value="InterPro"/>
</dbReference>
<dbReference type="EMBL" id="JACYFG010000040">
    <property type="protein sequence ID" value="MBD5781102.1"/>
    <property type="molecule type" value="Genomic_DNA"/>
</dbReference>
<dbReference type="CDD" id="cd00165">
    <property type="entry name" value="S4"/>
    <property type="match status" value="1"/>
</dbReference>
<dbReference type="Pfam" id="PF01479">
    <property type="entry name" value="S4"/>
    <property type="match status" value="1"/>
</dbReference>
<dbReference type="Gene3D" id="3.10.290.10">
    <property type="entry name" value="RNA-binding S4 domain"/>
    <property type="match status" value="1"/>
</dbReference>
<dbReference type="GO" id="GO:0034605">
    <property type="term" value="P:cellular response to heat"/>
    <property type="evidence" value="ECO:0007669"/>
    <property type="project" value="InterPro"/>
</dbReference>
<feature type="region of interest" description="Disordered" evidence="2">
    <location>
        <begin position="138"/>
        <end position="158"/>
    </location>
</feature>
<proteinExistence type="predicted"/>
<dbReference type="PROSITE" id="PS50889">
    <property type="entry name" value="S4"/>
    <property type="match status" value="1"/>
</dbReference>
<keyword evidence="5" id="KW-1185">Reference proteome</keyword>
<accession>A0A927FA01</accession>
<gene>
    <name evidence="4" type="ORF">IEN85_16505</name>
</gene>
<evidence type="ECO:0000256" key="1">
    <source>
        <dbReference type="PROSITE-ProRule" id="PRU00182"/>
    </source>
</evidence>
<feature type="domain" description="RNA-binding S4" evidence="3">
    <location>
        <begin position="38"/>
        <end position="103"/>
    </location>
</feature>
<sequence>MRLRDWYWAGGNGKEKEWRGRGFVFYLKGLEAKDLEKVRVDRWLWAARVFKTRGDAAEACKGGKVEIGGENVKPSRPVRVGETIEVMKDGVLREYRVVGLLLKRVGAKVVANFVEDLTPPERLEVRRETLAQTVLKRAAGTGRPTKRERRDMDRLFGD</sequence>
<organism evidence="4 5">
    <name type="scientific">Pelagicoccus enzymogenes</name>
    <dbReference type="NCBI Taxonomy" id="2773457"/>
    <lineage>
        <taxon>Bacteria</taxon>
        <taxon>Pseudomonadati</taxon>
        <taxon>Verrucomicrobiota</taxon>
        <taxon>Opitutia</taxon>
        <taxon>Puniceicoccales</taxon>
        <taxon>Pelagicoccaceae</taxon>
        <taxon>Pelagicoccus</taxon>
    </lineage>
</organism>
<dbReference type="GO" id="GO:0003677">
    <property type="term" value="F:DNA binding"/>
    <property type="evidence" value="ECO:0007669"/>
    <property type="project" value="UniProtKB-KW"/>
</dbReference>
<dbReference type="SUPFAM" id="SSF55174">
    <property type="entry name" value="Alpha-L RNA-binding motif"/>
    <property type="match status" value="1"/>
</dbReference>
<feature type="compositionally biased region" description="Basic and acidic residues" evidence="2">
    <location>
        <begin position="148"/>
        <end position="158"/>
    </location>
</feature>
<name>A0A927FA01_9BACT</name>
<dbReference type="GO" id="GO:0003727">
    <property type="term" value="F:single-stranded RNA binding"/>
    <property type="evidence" value="ECO:0007669"/>
    <property type="project" value="InterPro"/>
</dbReference>
<dbReference type="InterPro" id="IPR036986">
    <property type="entry name" value="S4_RNA-bd_sf"/>
</dbReference>
<comment type="caution">
    <text evidence="4">The sequence shown here is derived from an EMBL/GenBank/DDBJ whole genome shotgun (WGS) entry which is preliminary data.</text>
</comment>
<reference evidence="4" key="1">
    <citation type="submission" date="2020-09" db="EMBL/GenBank/DDBJ databases">
        <title>Pelagicoccus enzymogenes sp. nov. with an EPS production, isolated from marine sediment.</title>
        <authorList>
            <person name="Feng X."/>
        </authorList>
    </citation>
    <scope>NUCLEOTIDE SEQUENCE</scope>
    <source>
        <strain evidence="4">NFK12</strain>
    </source>
</reference>
<dbReference type="SMART" id="SM00363">
    <property type="entry name" value="S4"/>
    <property type="match status" value="1"/>
</dbReference>
<dbReference type="AlphaFoldDB" id="A0A927FA01"/>
<evidence type="ECO:0000256" key="2">
    <source>
        <dbReference type="SAM" id="MobiDB-lite"/>
    </source>
</evidence>
<dbReference type="Proteomes" id="UP000622317">
    <property type="component" value="Unassembled WGS sequence"/>
</dbReference>